<dbReference type="InterPro" id="IPR051054">
    <property type="entry name" value="SorC_transcr_regulators"/>
</dbReference>
<dbReference type="SUPFAM" id="SSF100950">
    <property type="entry name" value="NagB/RpiA/CoA transferase-like"/>
    <property type="match status" value="1"/>
</dbReference>
<dbReference type="Pfam" id="PF04198">
    <property type="entry name" value="Sugar-bind"/>
    <property type="match status" value="1"/>
</dbReference>
<dbReference type="PANTHER" id="PTHR34294:SF1">
    <property type="entry name" value="TRANSCRIPTIONAL REGULATOR LSRR"/>
    <property type="match status" value="1"/>
</dbReference>
<dbReference type="EMBL" id="JARGCK010000004">
    <property type="protein sequence ID" value="MDK9865702.1"/>
    <property type="molecule type" value="Genomic_DNA"/>
</dbReference>
<dbReference type="PROSITE" id="PS50943">
    <property type="entry name" value="HTH_CROC1"/>
    <property type="match status" value="1"/>
</dbReference>
<dbReference type="PANTHER" id="PTHR34294">
    <property type="entry name" value="TRANSCRIPTIONAL REGULATOR-RELATED"/>
    <property type="match status" value="1"/>
</dbReference>
<protein>
    <submittedName>
        <fullName evidence="6">Sugar-binding transcriptional regulator</fullName>
    </submittedName>
</protein>
<accession>A0AAW7AHV2</accession>
<evidence type="ECO:0000256" key="3">
    <source>
        <dbReference type="ARBA" id="ARBA00023125"/>
    </source>
</evidence>
<dbReference type="InterPro" id="IPR037171">
    <property type="entry name" value="NagB/RpiA_transferase-like"/>
</dbReference>
<evidence type="ECO:0000256" key="1">
    <source>
        <dbReference type="ARBA" id="ARBA00010466"/>
    </source>
</evidence>
<evidence type="ECO:0000313" key="6">
    <source>
        <dbReference type="EMBL" id="MDK9865702.1"/>
    </source>
</evidence>
<dbReference type="AlphaFoldDB" id="A0AAW7AHV2"/>
<dbReference type="Pfam" id="PF13412">
    <property type="entry name" value="HTH_24"/>
    <property type="match status" value="1"/>
</dbReference>
<evidence type="ECO:0000259" key="5">
    <source>
        <dbReference type="PROSITE" id="PS50943"/>
    </source>
</evidence>
<dbReference type="InterPro" id="IPR001387">
    <property type="entry name" value="Cro/C1-type_HTH"/>
</dbReference>
<keyword evidence="2" id="KW-0805">Transcription regulation</keyword>
<reference evidence="6" key="1">
    <citation type="journal article" date="2023" name="Int. J. Mol. Sci.">
        <title>Antibiotic Resistance/Susceptibility Profiles of Staphylococcus equorum Strains from Cheese, and Genome Analysis for Antibiotic Resistance Genes.</title>
        <authorList>
            <person name="Vazquez L."/>
            <person name="Srednik M.E."/>
            <person name="Rodriguez J."/>
            <person name="Florez A.B."/>
            <person name="Mayo B."/>
        </authorList>
    </citation>
    <scope>NUCLEOTIDE SEQUENCE</scope>
    <source>
        <strain evidence="6">5A3I</strain>
    </source>
</reference>
<evidence type="ECO:0000256" key="2">
    <source>
        <dbReference type="ARBA" id="ARBA00023015"/>
    </source>
</evidence>
<evidence type="ECO:0000313" key="7">
    <source>
        <dbReference type="Proteomes" id="UP001174037"/>
    </source>
</evidence>
<sequence>MSLLDDSRMMVKVSKLYYQEELSQNEIAKKLNLSRPTVSRYLNNAKKKGIVEIQINENNLSEIEKLIEEKYNIQEAICIRNKYNLKSALGKEASDYLLHNIKNGNTIALSAGTTVDQVVKNFPIKKSYPDTVLVPLVGGMGNVSIDIHANHIVDTFRNKLGSKSMFLHVPVVVDDSYSKEFIMNQKFVKKITDLYKSTDIAIVGIGSSPMDSTMVAAYNDELGINDLSNDEAIGDIFYNFIDKDGKKINCEWNDRTMSISFNEYKQIPLKIAVAGGIEKVDAIHAALKNKLLDVLIIDEDTAVNMLHNK</sequence>
<keyword evidence="4" id="KW-0804">Transcription</keyword>
<dbReference type="InterPro" id="IPR036390">
    <property type="entry name" value="WH_DNA-bd_sf"/>
</dbReference>
<proteinExistence type="inferred from homology"/>
<dbReference type="InterPro" id="IPR007324">
    <property type="entry name" value="Sugar-bd_dom_put"/>
</dbReference>
<dbReference type="SUPFAM" id="SSF46785">
    <property type="entry name" value="Winged helix' DNA-binding domain"/>
    <property type="match status" value="1"/>
</dbReference>
<dbReference type="RefSeq" id="WP_285323497.1">
    <property type="nucleotide sequence ID" value="NZ_JARGCK010000004.1"/>
</dbReference>
<dbReference type="Gene3D" id="1.10.10.60">
    <property type="entry name" value="Homeodomain-like"/>
    <property type="match status" value="1"/>
</dbReference>
<gene>
    <name evidence="6" type="ORF">P1A27_07080</name>
</gene>
<feature type="domain" description="HTH cro/C1-type" evidence="5">
    <location>
        <begin position="22"/>
        <end position="44"/>
    </location>
</feature>
<keyword evidence="3" id="KW-0238">DNA-binding</keyword>
<name>A0AAW7AHV2_9STAP</name>
<organism evidence="6 7">
    <name type="scientific">Staphylococcus equorum</name>
    <dbReference type="NCBI Taxonomy" id="246432"/>
    <lineage>
        <taxon>Bacteria</taxon>
        <taxon>Bacillati</taxon>
        <taxon>Bacillota</taxon>
        <taxon>Bacilli</taxon>
        <taxon>Bacillales</taxon>
        <taxon>Staphylococcaceae</taxon>
        <taxon>Staphylococcus</taxon>
    </lineage>
</organism>
<dbReference type="Proteomes" id="UP001174037">
    <property type="component" value="Unassembled WGS sequence"/>
</dbReference>
<dbReference type="Gene3D" id="3.40.50.1360">
    <property type="match status" value="1"/>
</dbReference>
<dbReference type="GO" id="GO:0030246">
    <property type="term" value="F:carbohydrate binding"/>
    <property type="evidence" value="ECO:0007669"/>
    <property type="project" value="InterPro"/>
</dbReference>
<comment type="caution">
    <text evidence="6">The sequence shown here is derived from an EMBL/GenBank/DDBJ whole genome shotgun (WGS) entry which is preliminary data.</text>
</comment>
<dbReference type="GO" id="GO:0003677">
    <property type="term" value="F:DNA binding"/>
    <property type="evidence" value="ECO:0007669"/>
    <property type="project" value="UniProtKB-KW"/>
</dbReference>
<evidence type="ECO:0000256" key="4">
    <source>
        <dbReference type="ARBA" id="ARBA00023163"/>
    </source>
</evidence>
<reference evidence="6" key="2">
    <citation type="submission" date="2023-03" db="EMBL/GenBank/DDBJ databases">
        <authorList>
            <person name="Vazquez L."/>
            <person name="Rodriguez J."/>
            <person name="Mayo B."/>
            <person name="Florez A.B."/>
        </authorList>
    </citation>
    <scope>NUCLEOTIDE SEQUENCE</scope>
    <source>
        <strain evidence="6">5A3I</strain>
    </source>
</reference>
<comment type="similarity">
    <text evidence="1">Belongs to the SorC transcriptional regulatory family.</text>
</comment>